<name>A0A8J3IYJ2_9ACTN</name>
<dbReference type="SUPFAM" id="SSF52374">
    <property type="entry name" value="Nucleotidylyl transferase"/>
    <property type="match status" value="1"/>
</dbReference>
<dbReference type="PANTHER" id="PTHR11766">
    <property type="entry name" value="TYROSYL-TRNA SYNTHETASE"/>
    <property type="match status" value="1"/>
</dbReference>
<evidence type="ECO:0000256" key="9">
    <source>
        <dbReference type="PROSITE-ProRule" id="PRU00182"/>
    </source>
</evidence>
<comment type="catalytic activity">
    <reaction evidence="7 8">
        <text>tRNA(Tyr) + L-tyrosine + ATP = L-tyrosyl-tRNA(Tyr) + AMP + diphosphate + H(+)</text>
        <dbReference type="Rhea" id="RHEA:10220"/>
        <dbReference type="Rhea" id="RHEA-COMP:9706"/>
        <dbReference type="Rhea" id="RHEA-COMP:9707"/>
        <dbReference type="ChEBI" id="CHEBI:15378"/>
        <dbReference type="ChEBI" id="CHEBI:30616"/>
        <dbReference type="ChEBI" id="CHEBI:33019"/>
        <dbReference type="ChEBI" id="CHEBI:58315"/>
        <dbReference type="ChEBI" id="CHEBI:78442"/>
        <dbReference type="ChEBI" id="CHEBI:78536"/>
        <dbReference type="ChEBI" id="CHEBI:456215"/>
        <dbReference type="EC" id="6.1.1.1"/>
    </reaction>
</comment>
<dbReference type="Gene3D" id="3.40.50.620">
    <property type="entry name" value="HUPs"/>
    <property type="match status" value="1"/>
</dbReference>
<feature type="short sequence motif" description="'KMSKS' region" evidence="8">
    <location>
        <begin position="228"/>
        <end position="232"/>
    </location>
</feature>
<dbReference type="Gene3D" id="3.10.290.10">
    <property type="entry name" value="RNA-binding S4 domain"/>
    <property type="match status" value="1"/>
</dbReference>
<evidence type="ECO:0000256" key="1">
    <source>
        <dbReference type="ARBA" id="ARBA00022598"/>
    </source>
</evidence>
<dbReference type="GO" id="GO:0006437">
    <property type="term" value="P:tyrosyl-tRNA aminoacylation"/>
    <property type="evidence" value="ECO:0007669"/>
    <property type="project" value="UniProtKB-UniRule"/>
</dbReference>
<dbReference type="AlphaFoldDB" id="A0A8J3IYJ2"/>
<dbReference type="Proteomes" id="UP000612808">
    <property type="component" value="Unassembled WGS sequence"/>
</dbReference>
<dbReference type="EMBL" id="BOMB01000010">
    <property type="protein sequence ID" value="GID11160.1"/>
    <property type="molecule type" value="Genomic_DNA"/>
</dbReference>
<dbReference type="FunFam" id="1.10.240.10:FF:000001">
    <property type="entry name" value="Tyrosine--tRNA ligase"/>
    <property type="match status" value="1"/>
</dbReference>
<proteinExistence type="inferred from homology"/>
<dbReference type="Pfam" id="PF22421">
    <property type="entry name" value="SYY_C-terminal"/>
    <property type="match status" value="1"/>
</dbReference>
<evidence type="ECO:0000313" key="12">
    <source>
        <dbReference type="Proteomes" id="UP000612808"/>
    </source>
</evidence>
<dbReference type="CDD" id="cd00805">
    <property type="entry name" value="TyrRS_core"/>
    <property type="match status" value="1"/>
</dbReference>
<keyword evidence="12" id="KW-1185">Reference proteome</keyword>
<evidence type="ECO:0000256" key="2">
    <source>
        <dbReference type="ARBA" id="ARBA00022741"/>
    </source>
</evidence>
<dbReference type="CDD" id="cd00165">
    <property type="entry name" value="S4"/>
    <property type="match status" value="1"/>
</dbReference>
<evidence type="ECO:0000256" key="4">
    <source>
        <dbReference type="ARBA" id="ARBA00022884"/>
    </source>
</evidence>
<keyword evidence="6 8" id="KW-0030">Aminoacyl-tRNA synthetase</keyword>
<feature type="domain" description="Tyrosine--tRNA ligase SYY-like C-terminal" evidence="10">
    <location>
        <begin position="356"/>
        <end position="411"/>
    </location>
</feature>
<gene>
    <name evidence="8 11" type="primary">tyrS</name>
    <name evidence="11" type="ORF">Aru02nite_20490</name>
</gene>
<dbReference type="SUPFAM" id="SSF55174">
    <property type="entry name" value="Alpha-L RNA-binding motif"/>
    <property type="match status" value="1"/>
</dbReference>
<evidence type="ECO:0000259" key="10">
    <source>
        <dbReference type="Pfam" id="PF22421"/>
    </source>
</evidence>
<dbReference type="NCBIfam" id="TIGR00234">
    <property type="entry name" value="tyrS"/>
    <property type="match status" value="1"/>
</dbReference>
<dbReference type="RefSeq" id="WP_203656949.1">
    <property type="nucleotide sequence ID" value="NZ_BAAAZM010000019.1"/>
</dbReference>
<keyword evidence="4 9" id="KW-0694">RNA-binding</keyword>
<feature type="short sequence motif" description="'HIGH' region" evidence="8">
    <location>
        <begin position="40"/>
        <end position="49"/>
    </location>
</feature>
<dbReference type="HAMAP" id="MF_02006">
    <property type="entry name" value="Tyr_tRNA_synth_type1"/>
    <property type="match status" value="1"/>
</dbReference>
<evidence type="ECO:0000313" key="11">
    <source>
        <dbReference type="EMBL" id="GID11160.1"/>
    </source>
</evidence>
<dbReference type="GO" id="GO:0005829">
    <property type="term" value="C:cytosol"/>
    <property type="evidence" value="ECO:0007669"/>
    <property type="project" value="TreeGrafter"/>
</dbReference>
<dbReference type="Gene3D" id="1.10.240.10">
    <property type="entry name" value="Tyrosyl-Transfer RNA Synthetase"/>
    <property type="match status" value="1"/>
</dbReference>
<comment type="subunit">
    <text evidence="8">Homodimer.</text>
</comment>
<dbReference type="PANTHER" id="PTHR11766:SF0">
    <property type="entry name" value="TYROSINE--TRNA LIGASE, MITOCHONDRIAL"/>
    <property type="match status" value="1"/>
</dbReference>
<evidence type="ECO:0000256" key="8">
    <source>
        <dbReference type="HAMAP-Rule" id="MF_02006"/>
    </source>
</evidence>
<dbReference type="EC" id="6.1.1.1" evidence="8"/>
<comment type="subcellular location">
    <subcellularLocation>
        <location evidence="8">Cytoplasm</location>
    </subcellularLocation>
</comment>
<dbReference type="InterPro" id="IPR024107">
    <property type="entry name" value="Tyr-tRNA-ligase_bac_1"/>
</dbReference>
<dbReference type="InterPro" id="IPR014729">
    <property type="entry name" value="Rossmann-like_a/b/a_fold"/>
</dbReference>
<accession>A0A8J3IYJ2</accession>
<sequence length="419" mass="45835">MTDIFQDLQWRGLIKDSTDPDELARTLADGTVTFYVGFDASGPSLHIGHLTQILTARRLQRAGLRPLILVGGATGLIGDPKDTGERTLNPPEVVAGWVKKLQSQLTPFVSFEGERAATAVDNLDWTGALSAIEFLRDIGKHFPVSQMLNREIVKTRLSGAGISFTEFSYQVLQANDFHELHRRYGCTVQFGGSDQWGNITAGVDFCRRRGAHVQAFTTPLVTRADGTKFGKTADGQSVWLDPDMTSPYAFYQFWFNSGDADVGRYLRYFSFRPREEIEELEKATAERPAARAAQRALAEELTTLVHGERETAQVTAASRALFGRGDLTELDPSTVDAALSEAGLLSVPELPSVATLFKESGLCASLSEARRAVAEGGAYVNNERVTDADAPPSPDLLLHNRFLVLRRGKRTIAGVALTT</sequence>
<evidence type="ECO:0000256" key="6">
    <source>
        <dbReference type="ARBA" id="ARBA00023146"/>
    </source>
</evidence>
<dbReference type="PRINTS" id="PR01040">
    <property type="entry name" value="TRNASYNTHTYR"/>
</dbReference>
<dbReference type="InterPro" id="IPR054608">
    <property type="entry name" value="SYY-like_C"/>
</dbReference>
<feature type="binding site" evidence="8">
    <location>
        <position position="173"/>
    </location>
    <ligand>
        <name>L-tyrosine</name>
        <dbReference type="ChEBI" id="CHEBI:58315"/>
    </ligand>
</feature>
<keyword evidence="1 8" id="KW-0436">Ligase</keyword>
<keyword evidence="5 8" id="KW-0648">Protein biosynthesis</keyword>
<dbReference type="InterPro" id="IPR002305">
    <property type="entry name" value="aa-tRNA-synth_Ic"/>
</dbReference>
<dbReference type="InterPro" id="IPR002307">
    <property type="entry name" value="Tyr-tRNA-ligase"/>
</dbReference>
<feature type="binding site" evidence="8">
    <location>
        <position position="231"/>
    </location>
    <ligand>
        <name>ATP</name>
        <dbReference type="ChEBI" id="CHEBI:30616"/>
    </ligand>
</feature>
<organism evidence="11 12">
    <name type="scientific">Actinocatenispora rupis</name>
    <dbReference type="NCBI Taxonomy" id="519421"/>
    <lineage>
        <taxon>Bacteria</taxon>
        <taxon>Bacillati</taxon>
        <taxon>Actinomycetota</taxon>
        <taxon>Actinomycetes</taxon>
        <taxon>Micromonosporales</taxon>
        <taxon>Micromonosporaceae</taxon>
        <taxon>Actinocatenispora</taxon>
    </lineage>
</organism>
<keyword evidence="2 8" id="KW-0547">Nucleotide-binding</keyword>
<evidence type="ECO:0000256" key="3">
    <source>
        <dbReference type="ARBA" id="ARBA00022840"/>
    </source>
</evidence>
<evidence type="ECO:0000256" key="5">
    <source>
        <dbReference type="ARBA" id="ARBA00022917"/>
    </source>
</evidence>
<dbReference type="GO" id="GO:0003723">
    <property type="term" value="F:RNA binding"/>
    <property type="evidence" value="ECO:0007669"/>
    <property type="project" value="UniProtKB-KW"/>
</dbReference>
<keyword evidence="3 8" id="KW-0067">ATP-binding</keyword>
<feature type="binding site" evidence="8">
    <location>
        <position position="169"/>
    </location>
    <ligand>
        <name>L-tyrosine</name>
        <dbReference type="ChEBI" id="CHEBI:58315"/>
    </ligand>
</feature>
<reference evidence="11" key="1">
    <citation type="submission" date="2021-01" db="EMBL/GenBank/DDBJ databases">
        <title>Whole genome shotgun sequence of Actinocatenispora rupis NBRC 107355.</title>
        <authorList>
            <person name="Komaki H."/>
            <person name="Tamura T."/>
        </authorList>
    </citation>
    <scope>NUCLEOTIDE SEQUENCE</scope>
    <source>
        <strain evidence="11">NBRC 107355</strain>
    </source>
</reference>
<keyword evidence="8" id="KW-0963">Cytoplasm</keyword>
<feature type="binding site" evidence="8">
    <location>
        <position position="35"/>
    </location>
    <ligand>
        <name>L-tyrosine</name>
        <dbReference type="ChEBI" id="CHEBI:58315"/>
    </ligand>
</feature>
<dbReference type="InterPro" id="IPR024088">
    <property type="entry name" value="Tyr-tRNA-ligase_bac-type"/>
</dbReference>
<dbReference type="GO" id="GO:0005524">
    <property type="term" value="F:ATP binding"/>
    <property type="evidence" value="ECO:0007669"/>
    <property type="project" value="UniProtKB-UniRule"/>
</dbReference>
<comment type="similarity">
    <text evidence="8">Belongs to the class-I aminoacyl-tRNA synthetase family. TyrS type 1 subfamily.</text>
</comment>
<comment type="function">
    <text evidence="8">Catalyzes the attachment of tyrosine to tRNA(Tyr) in a two-step reaction: tyrosine is first activated by ATP to form Tyr-AMP and then transferred to the acceptor end of tRNA(Tyr).</text>
</comment>
<evidence type="ECO:0000256" key="7">
    <source>
        <dbReference type="ARBA" id="ARBA00048248"/>
    </source>
</evidence>
<dbReference type="PROSITE" id="PS50889">
    <property type="entry name" value="S4"/>
    <property type="match status" value="1"/>
</dbReference>
<comment type="caution">
    <text evidence="11">The sequence shown here is derived from an EMBL/GenBank/DDBJ whole genome shotgun (WGS) entry which is preliminary data.</text>
</comment>
<protein>
    <recommendedName>
        <fullName evidence="8">Tyrosine--tRNA ligase</fullName>
        <ecNumber evidence="8">6.1.1.1</ecNumber>
    </recommendedName>
    <alternativeName>
        <fullName evidence="8">Tyrosyl-tRNA synthetase</fullName>
        <shortName evidence="8">TyrRS</shortName>
    </alternativeName>
</protein>
<dbReference type="InterPro" id="IPR036986">
    <property type="entry name" value="S4_RNA-bd_sf"/>
</dbReference>
<dbReference type="Pfam" id="PF00579">
    <property type="entry name" value="tRNA-synt_1b"/>
    <property type="match status" value="1"/>
</dbReference>
<dbReference type="GO" id="GO:0004831">
    <property type="term" value="F:tyrosine-tRNA ligase activity"/>
    <property type="evidence" value="ECO:0007669"/>
    <property type="project" value="UniProtKB-UniRule"/>
</dbReference>